<gene>
    <name evidence="3" type="ORF">GCM10009759_45420</name>
</gene>
<keyword evidence="1" id="KW-0472">Membrane</keyword>
<keyword evidence="4" id="KW-1185">Reference proteome</keyword>
<evidence type="ECO:0000313" key="4">
    <source>
        <dbReference type="Proteomes" id="UP001500897"/>
    </source>
</evidence>
<keyword evidence="1" id="KW-0812">Transmembrane</keyword>
<dbReference type="EMBL" id="BAAANS010000031">
    <property type="protein sequence ID" value="GAA2106834.1"/>
    <property type="molecule type" value="Genomic_DNA"/>
</dbReference>
<evidence type="ECO:0000259" key="2">
    <source>
        <dbReference type="Pfam" id="PF00487"/>
    </source>
</evidence>
<dbReference type="PANTHER" id="PTHR19353">
    <property type="entry name" value="FATTY ACID DESATURASE 2"/>
    <property type="match status" value="1"/>
</dbReference>
<dbReference type="InterPro" id="IPR012171">
    <property type="entry name" value="Fatty_acid_desaturase"/>
</dbReference>
<dbReference type="RefSeq" id="WP_344554395.1">
    <property type="nucleotide sequence ID" value="NZ_BAAANS010000031.1"/>
</dbReference>
<name>A0ABP5IWZ6_9ACTN</name>
<evidence type="ECO:0000256" key="1">
    <source>
        <dbReference type="SAM" id="Phobius"/>
    </source>
</evidence>
<dbReference type="InterPro" id="IPR005804">
    <property type="entry name" value="FA_desaturase_dom"/>
</dbReference>
<organism evidence="3 4">
    <name type="scientific">Kitasatospora saccharophila</name>
    <dbReference type="NCBI Taxonomy" id="407973"/>
    <lineage>
        <taxon>Bacteria</taxon>
        <taxon>Bacillati</taxon>
        <taxon>Actinomycetota</taxon>
        <taxon>Actinomycetes</taxon>
        <taxon>Kitasatosporales</taxon>
        <taxon>Streptomycetaceae</taxon>
        <taxon>Kitasatospora</taxon>
    </lineage>
</organism>
<sequence length="311" mass="35463">MSASELIFQRSRLTARDQRVFVAKLAAALAIGAAGVLLVLLGNLACAIAGMLLLGVLYTHMVELQHQCLHHSAFLRVGLHRTVGFLLGLPMMVSYSHYRIRHLQHHRFLGTDQDSEFFGFDKRQELTPRSLLAGMFDYRRLASVAAQSWRSWRGTWRYENGQVSERIRRDSMSEYRLISLVAVLAGGLALAGFGPLVLQLWLLPWLLLSTPLHFLVELPEHLYCDDDTTDVLRNTRSISGSRFSTWFTNGNNLHVEHHAAMTVPINRLPERHGAVRQFAAHTDRSYWSFYRTVLGEVASASWRRRAPDRTW</sequence>
<dbReference type="Pfam" id="PF00487">
    <property type="entry name" value="FA_desaturase"/>
    <property type="match status" value="1"/>
</dbReference>
<proteinExistence type="predicted"/>
<feature type="transmembrane region" description="Helical" evidence="1">
    <location>
        <begin position="79"/>
        <end position="98"/>
    </location>
</feature>
<protein>
    <recommendedName>
        <fullName evidence="2">Fatty acid desaturase domain-containing protein</fullName>
    </recommendedName>
</protein>
<dbReference type="Proteomes" id="UP001500897">
    <property type="component" value="Unassembled WGS sequence"/>
</dbReference>
<feature type="domain" description="Fatty acid desaturase" evidence="2">
    <location>
        <begin position="47"/>
        <end position="289"/>
    </location>
</feature>
<accession>A0ABP5IWZ6</accession>
<feature type="transmembrane region" description="Helical" evidence="1">
    <location>
        <begin position="21"/>
        <end position="54"/>
    </location>
</feature>
<keyword evidence="1" id="KW-1133">Transmembrane helix</keyword>
<dbReference type="PANTHER" id="PTHR19353:SF19">
    <property type="entry name" value="DELTA(5) FATTY ACID DESATURASE C-RELATED"/>
    <property type="match status" value="1"/>
</dbReference>
<comment type="caution">
    <text evidence="3">The sequence shown here is derived from an EMBL/GenBank/DDBJ whole genome shotgun (WGS) entry which is preliminary data.</text>
</comment>
<reference evidence="4" key="1">
    <citation type="journal article" date="2019" name="Int. J. Syst. Evol. Microbiol.">
        <title>The Global Catalogue of Microorganisms (GCM) 10K type strain sequencing project: providing services to taxonomists for standard genome sequencing and annotation.</title>
        <authorList>
            <consortium name="The Broad Institute Genomics Platform"/>
            <consortium name="The Broad Institute Genome Sequencing Center for Infectious Disease"/>
            <person name="Wu L."/>
            <person name="Ma J."/>
        </authorList>
    </citation>
    <scope>NUCLEOTIDE SEQUENCE [LARGE SCALE GENOMIC DNA]</scope>
    <source>
        <strain evidence="4">JCM 14559</strain>
    </source>
</reference>
<feature type="transmembrane region" description="Helical" evidence="1">
    <location>
        <begin position="177"/>
        <end position="202"/>
    </location>
</feature>
<evidence type="ECO:0000313" key="3">
    <source>
        <dbReference type="EMBL" id="GAA2106834.1"/>
    </source>
</evidence>